<protein>
    <recommendedName>
        <fullName evidence="4">Permease</fullName>
    </recommendedName>
</protein>
<keyword evidence="1" id="KW-0812">Transmembrane</keyword>
<feature type="transmembrane region" description="Helical" evidence="1">
    <location>
        <begin position="75"/>
        <end position="100"/>
    </location>
</feature>
<name>A0ABU5F543_9BACT</name>
<dbReference type="RefSeq" id="WP_320688218.1">
    <property type="nucleotide sequence ID" value="NZ_JAXBLV010000201.1"/>
</dbReference>
<keyword evidence="1" id="KW-0472">Membrane</keyword>
<gene>
    <name evidence="2" type="ORF">R5W23_003300</name>
</gene>
<accession>A0ABU5F543</accession>
<organism evidence="2 3">
    <name type="scientific">Gemmata algarum</name>
    <dbReference type="NCBI Taxonomy" id="2975278"/>
    <lineage>
        <taxon>Bacteria</taxon>
        <taxon>Pseudomonadati</taxon>
        <taxon>Planctomycetota</taxon>
        <taxon>Planctomycetia</taxon>
        <taxon>Gemmatales</taxon>
        <taxon>Gemmataceae</taxon>
        <taxon>Gemmata</taxon>
    </lineage>
</organism>
<dbReference type="EMBL" id="JAXBLV010000201">
    <property type="protein sequence ID" value="MDY3561872.1"/>
    <property type="molecule type" value="Genomic_DNA"/>
</dbReference>
<reference evidence="3" key="1">
    <citation type="journal article" date="2023" name="Mar. Drugs">
        <title>Gemmata algarum, a Novel Planctomycete Isolated from an Algal Mat, Displays Antimicrobial Activity.</title>
        <authorList>
            <person name="Kumar G."/>
            <person name="Kallscheuer N."/>
            <person name="Kashif M."/>
            <person name="Ahamad S."/>
            <person name="Jagadeeshwari U."/>
            <person name="Pannikurungottu S."/>
            <person name="Haufschild T."/>
            <person name="Kabuu M."/>
            <person name="Sasikala C."/>
            <person name="Jogler C."/>
            <person name="Ramana C."/>
        </authorList>
    </citation>
    <scope>NUCLEOTIDE SEQUENCE [LARGE SCALE GENOMIC DNA]</scope>
    <source>
        <strain evidence="3">JC673</strain>
    </source>
</reference>
<feature type="transmembrane region" description="Helical" evidence="1">
    <location>
        <begin position="112"/>
        <end position="137"/>
    </location>
</feature>
<comment type="caution">
    <text evidence="2">The sequence shown here is derived from an EMBL/GenBank/DDBJ whole genome shotgun (WGS) entry which is preliminary data.</text>
</comment>
<evidence type="ECO:0000313" key="2">
    <source>
        <dbReference type="EMBL" id="MDY3561872.1"/>
    </source>
</evidence>
<sequence>MAVMFGLGCVFVLVGAGVALVVGVVLLRAAVAAANRLLEPSTPQDPFGQWDDWDADGPAPIPRAAPDRAVPEPGFLAGVVVTLVLGATTAVGYLCLVVAAQELLGIGVDDPAGVVLIFLAGLPFTGFGLSFLLTVTLPTTLKRAALVAFLYHLIAIPVTCVVGAIMLALAFVIG</sequence>
<feature type="transmembrane region" description="Helical" evidence="1">
    <location>
        <begin position="149"/>
        <end position="173"/>
    </location>
</feature>
<dbReference type="Proteomes" id="UP001272242">
    <property type="component" value="Unassembled WGS sequence"/>
</dbReference>
<keyword evidence="3" id="KW-1185">Reference proteome</keyword>
<evidence type="ECO:0000313" key="3">
    <source>
        <dbReference type="Proteomes" id="UP001272242"/>
    </source>
</evidence>
<evidence type="ECO:0000256" key="1">
    <source>
        <dbReference type="SAM" id="Phobius"/>
    </source>
</evidence>
<proteinExistence type="predicted"/>
<evidence type="ECO:0008006" key="4">
    <source>
        <dbReference type="Google" id="ProtNLM"/>
    </source>
</evidence>
<keyword evidence="1" id="KW-1133">Transmembrane helix</keyword>